<accession>A0A914XX34</accession>
<dbReference type="WBParaSite" id="PSU_v2.g10318.t1">
    <property type="protein sequence ID" value="PSU_v2.g10318.t1"/>
    <property type="gene ID" value="PSU_v2.g10318"/>
</dbReference>
<dbReference type="AlphaFoldDB" id="A0A914XX34"/>
<dbReference type="PANTHER" id="PTHR13054:SF2">
    <property type="entry name" value="PROTEIN DGCR6"/>
    <property type="match status" value="1"/>
</dbReference>
<comment type="similarity">
    <text evidence="1">Belongs to the gonadal family.</text>
</comment>
<dbReference type="InterPro" id="IPR010849">
    <property type="entry name" value="Gonadal"/>
</dbReference>
<organism evidence="2 3">
    <name type="scientific">Panagrolaimus superbus</name>
    <dbReference type="NCBI Taxonomy" id="310955"/>
    <lineage>
        <taxon>Eukaryota</taxon>
        <taxon>Metazoa</taxon>
        <taxon>Ecdysozoa</taxon>
        <taxon>Nematoda</taxon>
        <taxon>Chromadorea</taxon>
        <taxon>Rhabditida</taxon>
        <taxon>Tylenchina</taxon>
        <taxon>Panagrolaimomorpha</taxon>
        <taxon>Panagrolaimoidea</taxon>
        <taxon>Panagrolaimidae</taxon>
        <taxon>Panagrolaimus</taxon>
    </lineage>
</organism>
<dbReference type="PANTHER" id="PTHR13054">
    <property type="entry name" value="DIGEORGE SYNDROME CRITICAL REGION 6 DGCR6 FAMILY MEMBER"/>
    <property type="match status" value="1"/>
</dbReference>
<protein>
    <submittedName>
        <fullName evidence="3">Uncharacterized protein</fullName>
    </submittedName>
</protein>
<dbReference type="Pfam" id="PF07324">
    <property type="entry name" value="DGCR6"/>
    <property type="match status" value="1"/>
</dbReference>
<evidence type="ECO:0000313" key="2">
    <source>
        <dbReference type="Proteomes" id="UP000887577"/>
    </source>
</evidence>
<keyword evidence="2" id="KW-1185">Reference proteome</keyword>
<evidence type="ECO:0000256" key="1">
    <source>
        <dbReference type="ARBA" id="ARBA00005939"/>
    </source>
</evidence>
<proteinExistence type="inferred from homology"/>
<sequence length="143" mass="16495">MDGKRVLIETKLKVFLAKKKNPDLNEALTPKIQQELIERLIDGTTCAIVDSLKDLQHFKESELLEERENKIAEIKNRGGNEAEEMKKFDLEVVRQIDELVMEQQNHLSCAHVPLFKTTSDPKEIKIQMEIFEFISSLTSLLSK</sequence>
<evidence type="ECO:0000313" key="3">
    <source>
        <dbReference type="WBParaSite" id="PSU_v2.g10318.t1"/>
    </source>
</evidence>
<dbReference type="Proteomes" id="UP000887577">
    <property type="component" value="Unplaced"/>
</dbReference>
<reference evidence="3" key="1">
    <citation type="submission" date="2022-11" db="UniProtKB">
        <authorList>
            <consortium name="WormBaseParasite"/>
        </authorList>
    </citation>
    <scope>IDENTIFICATION</scope>
</reference>
<name>A0A914XX34_9BILA</name>